<reference evidence="2 3" key="1">
    <citation type="submission" date="2024-06" db="EMBL/GenBank/DDBJ databases">
        <title>Genomic Encyclopedia of Type Strains, Phase IV (KMG-IV): sequencing the most valuable type-strain genomes for metagenomic binning, comparative biology and taxonomic classification.</title>
        <authorList>
            <person name="Goeker M."/>
        </authorList>
    </citation>
    <scope>NUCLEOTIDE SEQUENCE [LARGE SCALE GENOMIC DNA]</scope>
    <source>
        <strain evidence="2 3">DSM 21331</strain>
    </source>
</reference>
<keyword evidence="3" id="KW-1185">Reference proteome</keyword>
<evidence type="ECO:0000313" key="2">
    <source>
        <dbReference type="EMBL" id="MET3695389.1"/>
    </source>
</evidence>
<feature type="region of interest" description="Disordered" evidence="1">
    <location>
        <begin position="27"/>
        <end position="51"/>
    </location>
</feature>
<dbReference type="Proteomes" id="UP001549145">
    <property type="component" value="Unassembled WGS sequence"/>
</dbReference>
<sequence>MVYTAYLVEKYGDANAPILDRLIADHEEAQRQRPPRDRARRVLDAYGPVTR</sequence>
<evidence type="ECO:0000313" key="3">
    <source>
        <dbReference type="Proteomes" id="UP001549145"/>
    </source>
</evidence>
<evidence type="ECO:0000256" key="1">
    <source>
        <dbReference type="SAM" id="MobiDB-lite"/>
    </source>
</evidence>
<proteinExistence type="predicted"/>
<accession>A0ABV2LC16</accession>
<protein>
    <submittedName>
        <fullName evidence="2">Uncharacterized protein</fullName>
    </submittedName>
</protein>
<organism evidence="2 3">
    <name type="scientific">Methylobacterium goesingense</name>
    <dbReference type="NCBI Taxonomy" id="243690"/>
    <lineage>
        <taxon>Bacteria</taxon>
        <taxon>Pseudomonadati</taxon>
        <taxon>Pseudomonadota</taxon>
        <taxon>Alphaproteobacteria</taxon>
        <taxon>Hyphomicrobiales</taxon>
        <taxon>Methylobacteriaceae</taxon>
        <taxon>Methylobacterium</taxon>
    </lineage>
</organism>
<dbReference type="EMBL" id="JBEPMM010000027">
    <property type="protein sequence ID" value="MET3695389.1"/>
    <property type="molecule type" value="Genomic_DNA"/>
</dbReference>
<comment type="caution">
    <text evidence="2">The sequence shown here is derived from an EMBL/GenBank/DDBJ whole genome shotgun (WGS) entry which is preliminary data.</text>
</comment>
<name>A0ABV2LC16_9HYPH</name>
<dbReference type="RefSeq" id="WP_238279320.1">
    <property type="nucleotide sequence ID" value="NZ_BPQL01000055.1"/>
</dbReference>
<gene>
    <name evidence="2" type="ORF">ABID43_004957</name>
</gene>
<feature type="compositionally biased region" description="Basic and acidic residues" evidence="1">
    <location>
        <begin position="27"/>
        <end position="43"/>
    </location>
</feature>